<reference evidence="1 2" key="1">
    <citation type="submission" date="2013-01" db="EMBL/GenBank/DDBJ databases">
        <title>The Genome Sequence of Clostridium colicanis 209318.</title>
        <authorList>
            <consortium name="The Broad Institute Genome Sequencing Platform"/>
            <person name="Earl A."/>
            <person name="Ward D."/>
            <person name="Feldgarden M."/>
            <person name="Gevers D."/>
            <person name="Courvalin P."/>
            <person name="Lambert T."/>
            <person name="Walker B."/>
            <person name="Young S.K."/>
            <person name="Zeng Q."/>
            <person name="Gargeya S."/>
            <person name="Fitzgerald M."/>
            <person name="Haas B."/>
            <person name="Abouelleil A."/>
            <person name="Alvarado L."/>
            <person name="Arachchi H.M."/>
            <person name="Berlin A.M."/>
            <person name="Chapman S.B."/>
            <person name="Dewar J."/>
            <person name="Goldberg J."/>
            <person name="Griggs A."/>
            <person name="Gujja S."/>
            <person name="Hansen M."/>
            <person name="Howarth C."/>
            <person name="Imamovic A."/>
            <person name="Larimer J."/>
            <person name="McCowan C."/>
            <person name="Murphy C."/>
            <person name="Neiman D."/>
            <person name="Pearson M."/>
            <person name="Priest M."/>
            <person name="Roberts A."/>
            <person name="Saif S."/>
            <person name="Shea T."/>
            <person name="Sisk P."/>
            <person name="Sykes S."/>
            <person name="Wortman J."/>
            <person name="Nusbaum C."/>
            <person name="Birren B."/>
        </authorList>
    </citation>
    <scope>NUCLEOTIDE SEQUENCE [LARGE SCALE GENOMIC DNA]</scope>
    <source>
        <strain evidence="1 2">209318</strain>
    </source>
</reference>
<dbReference type="AlphaFoldDB" id="N9W9V0"/>
<keyword evidence="2" id="KW-1185">Reference proteome</keyword>
<name>N9W9V0_9CLOT</name>
<comment type="caution">
    <text evidence="1">The sequence shown here is derived from an EMBL/GenBank/DDBJ whole genome shotgun (WGS) entry which is preliminary data.</text>
</comment>
<accession>N9W9V0</accession>
<dbReference type="HOGENOM" id="CLU_1159513_0_0_9"/>
<dbReference type="Pfam" id="PF13337">
    <property type="entry name" value="BrxL_ATPase"/>
    <property type="match status" value="1"/>
</dbReference>
<organism evidence="1 2">
    <name type="scientific">Clostridium thermobutyricum</name>
    <dbReference type="NCBI Taxonomy" id="29372"/>
    <lineage>
        <taxon>Bacteria</taxon>
        <taxon>Bacillati</taxon>
        <taxon>Bacillota</taxon>
        <taxon>Clostridia</taxon>
        <taxon>Eubacteriales</taxon>
        <taxon>Clostridiaceae</taxon>
        <taxon>Clostridium</taxon>
    </lineage>
</organism>
<dbReference type="InterPro" id="IPR014061">
    <property type="entry name" value="BrxL-like"/>
</dbReference>
<proteinExistence type="predicted"/>
<dbReference type="PATRIC" id="fig|999411.4.peg.2861"/>
<dbReference type="Proteomes" id="UP000013097">
    <property type="component" value="Unassembled WGS sequence"/>
</dbReference>
<gene>
    <name evidence="1" type="ORF">HMPREF1092_02946</name>
</gene>
<sequence>MSQRKIGLVGMWDTVAFDEVAGITFKDKDCIQIMKDYMASGSFARGKEEKAASASMVFVGNINQSVDVLLKTSHLFEPFPEAMAYDSAFFDRMHYYLPGWEVPKMRPEFITDSFGFITDYLAEYLRDMRKTTFGDVVDKFFKLGNNLNQRDVIAVRKTVSGLVKLLYPHGEYTKEDIKEILRYALVGRRRVKEQLKKIWGMEFYDVHFSYIDNETMEEEFISVPEQGSGSLIPEGTSKA</sequence>
<evidence type="ECO:0000313" key="2">
    <source>
        <dbReference type="Proteomes" id="UP000013097"/>
    </source>
</evidence>
<dbReference type="eggNOG" id="COG4930">
    <property type="taxonomic scope" value="Bacteria"/>
</dbReference>
<protein>
    <submittedName>
        <fullName evidence="1">TIGR02688 family protein</fullName>
    </submittedName>
</protein>
<dbReference type="EMBL" id="AGYT01000019">
    <property type="protein sequence ID" value="ENY99810.1"/>
    <property type="molecule type" value="Genomic_DNA"/>
</dbReference>
<evidence type="ECO:0000313" key="1">
    <source>
        <dbReference type="EMBL" id="ENY99810.1"/>
    </source>
</evidence>